<dbReference type="EMBL" id="WVTA01000001">
    <property type="protein sequence ID" value="KAK3217614.1"/>
    <property type="molecule type" value="Genomic_DNA"/>
</dbReference>
<dbReference type="InterPro" id="IPR036047">
    <property type="entry name" value="F-box-like_dom_sf"/>
</dbReference>
<dbReference type="Pfam" id="PF12937">
    <property type="entry name" value="F-box-like"/>
    <property type="match status" value="1"/>
</dbReference>
<feature type="domain" description="F-box" evidence="2">
    <location>
        <begin position="72"/>
        <end position="118"/>
    </location>
</feature>
<evidence type="ECO:0000256" key="1">
    <source>
        <dbReference type="SAM" id="MobiDB-lite"/>
    </source>
</evidence>
<dbReference type="AlphaFoldDB" id="A0AAN6RNG2"/>
<reference evidence="3 4" key="1">
    <citation type="submission" date="2021-02" db="EMBL/GenBank/DDBJ databases">
        <title>Genome assembly of Pseudopithomyces chartarum.</title>
        <authorList>
            <person name="Jauregui R."/>
            <person name="Singh J."/>
            <person name="Voisey C."/>
        </authorList>
    </citation>
    <scope>NUCLEOTIDE SEQUENCE [LARGE SCALE GENOMIC DNA]</scope>
    <source>
        <strain evidence="3 4">AGR01</strain>
    </source>
</reference>
<dbReference type="SMART" id="SM00256">
    <property type="entry name" value="FBOX"/>
    <property type="match status" value="1"/>
</dbReference>
<proteinExistence type="predicted"/>
<comment type="caution">
    <text evidence="3">The sequence shown here is derived from an EMBL/GenBank/DDBJ whole genome shotgun (WGS) entry which is preliminary data.</text>
</comment>
<evidence type="ECO:0000313" key="4">
    <source>
        <dbReference type="Proteomes" id="UP001280581"/>
    </source>
</evidence>
<dbReference type="Gene3D" id="1.20.1280.50">
    <property type="match status" value="1"/>
</dbReference>
<dbReference type="Proteomes" id="UP001280581">
    <property type="component" value="Unassembled WGS sequence"/>
</dbReference>
<organism evidence="3 4">
    <name type="scientific">Pseudopithomyces chartarum</name>
    <dbReference type="NCBI Taxonomy" id="1892770"/>
    <lineage>
        <taxon>Eukaryota</taxon>
        <taxon>Fungi</taxon>
        <taxon>Dikarya</taxon>
        <taxon>Ascomycota</taxon>
        <taxon>Pezizomycotina</taxon>
        <taxon>Dothideomycetes</taxon>
        <taxon>Pleosporomycetidae</taxon>
        <taxon>Pleosporales</taxon>
        <taxon>Massarineae</taxon>
        <taxon>Didymosphaeriaceae</taxon>
        <taxon>Pseudopithomyces</taxon>
    </lineage>
</organism>
<evidence type="ECO:0000259" key="2">
    <source>
        <dbReference type="PROSITE" id="PS50181"/>
    </source>
</evidence>
<accession>A0AAN6RNG2</accession>
<feature type="region of interest" description="Disordered" evidence="1">
    <location>
        <begin position="1"/>
        <end position="41"/>
    </location>
</feature>
<dbReference type="SUPFAM" id="SSF81383">
    <property type="entry name" value="F-box domain"/>
    <property type="match status" value="1"/>
</dbReference>
<evidence type="ECO:0000313" key="3">
    <source>
        <dbReference type="EMBL" id="KAK3217614.1"/>
    </source>
</evidence>
<dbReference type="PROSITE" id="PS50181">
    <property type="entry name" value="FBOX"/>
    <property type="match status" value="1"/>
</dbReference>
<protein>
    <recommendedName>
        <fullName evidence="2">F-box domain-containing protein</fullName>
    </recommendedName>
</protein>
<sequence length="473" mass="54318">MVSPPRRQLACDESGSDSDAEIVVPPTKRQHRVSCEEDGKGVSQFSIVKSAARNESEDSLSQSLNASQSPSTTALPVLPAEILLNILEYVPAAQLLDLRLICRSFCTAIKTSVFYHHIQQAELIGYLGSPHSDDMINELSPEDYWRLALVRAPFLALDGGHSGQALWEPTSAFFRPEKAWTDTLHKIDEFYLGKPYKDLALERLALENPPSVYSQLRWCVKVGGVALDIGIPDGLVKPTEILVWDFDEGSLILVTDWKALLWNLFREERALDVLLEKTKDSPHYTYGHLQDCLRSMRRTRFIAALDLTSQEDRSLLWKFKNLRPLFGEPFHHYMDESFRDICNAEHDAISTITLLRREAALTSAEHSAFRRLLVDAKSMRYEHERLGKSFKNWQESSLCLPKHTEMPRDVEEEDEWENPLMWSDEKVNEVQNKVRRWKGQREMMRQVKGILDAMHEVVEIEDRGGFEDDDSEF</sequence>
<dbReference type="InterPro" id="IPR001810">
    <property type="entry name" value="F-box_dom"/>
</dbReference>
<gene>
    <name evidence="3" type="ORF">GRF29_1g3547495</name>
</gene>
<name>A0AAN6RNG2_9PLEO</name>
<keyword evidence="4" id="KW-1185">Reference proteome</keyword>